<name>A0A6A6TSI1_9PLEO</name>
<evidence type="ECO:0000256" key="8">
    <source>
        <dbReference type="SAM" id="MobiDB-lite"/>
    </source>
</evidence>
<evidence type="ECO:0000313" key="11">
    <source>
        <dbReference type="EMBL" id="KAF2663039.1"/>
    </source>
</evidence>
<dbReference type="InterPro" id="IPR008271">
    <property type="entry name" value="Ser/Thr_kinase_AS"/>
</dbReference>
<dbReference type="PROSITE" id="PS50011">
    <property type="entry name" value="PROTEIN_KINASE_DOM"/>
    <property type="match status" value="1"/>
</dbReference>
<dbReference type="PROSITE" id="PS50006">
    <property type="entry name" value="FHA_DOMAIN"/>
    <property type="match status" value="1"/>
</dbReference>
<sequence length="1031" mass="114927">MEDDATQPATQPMMDARRVGKNNSELDDEDRSNIVAILTPTTPAAYRTVEETASSRPEHVYFPYQYGSFENQSVDVEEQETIIIDRPDLGSSNLYKTGHSLALRMSSRLKKDSLGFVFGRNNITSDIVFGQDSAKRISNQHFRIYLNADMVVMIEDMSTNGTIVDNILLRSRDIRCTKQRMLNSNSTIRVQSSNDPDFIEYSVKIPSRVSHAEEFQRNVRAFLTRCATTDDDFKAIQRLGNNFLGSTRAHWDGSPNYNMIRELGKGAFATVHLLATKMEGKLVAAKEIKTRDFLKNDQWNKKLDNELKIMKDLHHNNIVQYIDNVRTNDHIYIIMEFVRYGDLATLWRQNGNINEMDATILARQMLDALRYLHGRKIAHRDIKPDNILISEKHPNYLFKLADFGLSKDVRGTTFLTTFCGTLMYCAPEVFPEGNQHGVKRRRGQKPTKDLYDSKVDIYSLAAVLWHVMAGSPPVPPVADNGGHGMFRSIMATTLDATPLREKGIAESCIELLCSMLQKDPFGRPTASECLRKDWVRDGDAVLSQDYELGRIEEESDSEEADSKEADPQEADAQFSQLSIYDVDDAIGNDVLDDGIFGQMVDVRQSKRIRMDPSDPRHQLRDQEQVSSAENSLQSHRFTENENGESPPAIPSGDNPGRLFGEIGRSALKSSAILNVHANAALSQIASDNGVVPDSVYPNSALAASHPDAQRDAAFASPSLFGAEAMVRDMNMESPQSPASIAQTPNEPATPKTPDVPQHSSLEHHSQQASQFSDATPKAKPALNRQISLPKTPSFFYDPFDPNTHNLEYASKVSGLDFVSASGPGKSDGIPLPDTAHVSTVNAHVTQEPQSATAPAHSTLPPELDIRPPPRRLGKLTASSDSFAPLLVLPIDKNRTSWGRVKENDLVYEQRSDTRVPKTAFTIFWHSPDRESIDQLSQEGKDWTTLRNVHVGIVTGATSGITVNGKLLRKTDGKGNYLYGWLHTGDVIQVYQDARGSECLKFRCEFYFGTGKEPRPLGKSFNVRIHSQLENA</sequence>
<dbReference type="EMBL" id="MU004288">
    <property type="protein sequence ID" value="KAF2663039.1"/>
    <property type="molecule type" value="Genomic_DNA"/>
</dbReference>
<dbReference type="SMART" id="SM00220">
    <property type="entry name" value="S_TKc"/>
    <property type="match status" value="1"/>
</dbReference>
<evidence type="ECO:0000256" key="7">
    <source>
        <dbReference type="PROSITE-ProRule" id="PRU10141"/>
    </source>
</evidence>
<feature type="compositionally biased region" description="Polar residues" evidence="8">
    <location>
        <begin position="624"/>
        <end position="635"/>
    </location>
</feature>
<dbReference type="PANTHER" id="PTHR24348">
    <property type="entry name" value="SERINE/THREONINE-PROTEIN KINASE UNC-51-RELATED"/>
    <property type="match status" value="1"/>
</dbReference>
<keyword evidence="4 7" id="KW-0067">ATP-binding</keyword>
<protein>
    <recommendedName>
        <fullName evidence="6">Autophagy-related protein 1</fullName>
    </recommendedName>
</protein>
<dbReference type="InterPro" id="IPR011009">
    <property type="entry name" value="Kinase-like_dom_sf"/>
</dbReference>
<dbReference type="GO" id="GO:0005524">
    <property type="term" value="F:ATP binding"/>
    <property type="evidence" value="ECO:0007669"/>
    <property type="project" value="UniProtKB-UniRule"/>
</dbReference>
<dbReference type="GO" id="GO:0010506">
    <property type="term" value="P:regulation of autophagy"/>
    <property type="evidence" value="ECO:0007669"/>
    <property type="project" value="InterPro"/>
</dbReference>
<dbReference type="Proteomes" id="UP000799324">
    <property type="component" value="Unassembled WGS sequence"/>
</dbReference>
<dbReference type="InterPro" id="IPR000253">
    <property type="entry name" value="FHA_dom"/>
</dbReference>
<keyword evidence="5" id="KW-0072">Autophagy</keyword>
<dbReference type="Gene3D" id="2.60.200.20">
    <property type="match status" value="1"/>
</dbReference>
<evidence type="ECO:0000313" key="12">
    <source>
        <dbReference type="Proteomes" id="UP000799324"/>
    </source>
</evidence>
<evidence type="ECO:0000256" key="4">
    <source>
        <dbReference type="ARBA" id="ARBA00022840"/>
    </source>
</evidence>
<reference evidence="11" key="1">
    <citation type="journal article" date="2020" name="Stud. Mycol.">
        <title>101 Dothideomycetes genomes: a test case for predicting lifestyles and emergence of pathogens.</title>
        <authorList>
            <person name="Haridas S."/>
            <person name="Albert R."/>
            <person name="Binder M."/>
            <person name="Bloem J."/>
            <person name="Labutti K."/>
            <person name="Salamov A."/>
            <person name="Andreopoulos B."/>
            <person name="Baker S."/>
            <person name="Barry K."/>
            <person name="Bills G."/>
            <person name="Bluhm B."/>
            <person name="Cannon C."/>
            <person name="Castanera R."/>
            <person name="Culley D."/>
            <person name="Daum C."/>
            <person name="Ezra D."/>
            <person name="Gonzalez J."/>
            <person name="Henrissat B."/>
            <person name="Kuo A."/>
            <person name="Liang C."/>
            <person name="Lipzen A."/>
            <person name="Lutzoni F."/>
            <person name="Magnuson J."/>
            <person name="Mondo S."/>
            <person name="Nolan M."/>
            <person name="Ohm R."/>
            <person name="Pangilinan J."/>
            <person name="Park H.-J."/>
            <person name="Ramirez L."/>
            <person name="Alfaro M."/>
            <person name="Sun H."/>
            <person name="Tritt A."/>
            <person name="Yoshinaga Y."/>
            <person name="Zwiers L.-H."/>
            <person name="Turgeon B."/>
            <person name="Goodwin S."/>
            <person name="Spatafora J."/>
            <person name="Crous P."/>
            <person name="Grigoriev I."/>
        </authorList>
    </citation>
    <scope>NUCLEOTIDE SEQUENCE</scope>
    <source>
        <strain evidence="11">CBS 122681</strain>
    </source>
</reference>
<dbReference type="Gene3D" id="1.10.510.10">
    <property type="entry name" value="Transferase(Phosphotransferase) domain 1"/>
    <property type="match status" value="1"/>
</dbReference>
<feature type="region of interest" description="Disordered" evidence="8">
    <location>
        <begin position="1"/>
        <end position="31"/>
    </location>
</feature>
<evidence type="ECO:0000256" key="1">
    <source>
        <dbReference type="ARBA" id="ARBA00004623"/>
    </source>
</evidence>
<evidence type="ECO:0000259" key="9">
    <source>
        <dbReference type="PROSITE" id="PS50006"/>
    </source>
</evidence>
<feature type="region of interest" description="Disordered" evidence="8">
    <location>
        <begin position="550"/>
        <end position="572"/>
    </location>
</feature>
<dbReference type="GO" id="GO:0004674">
    <property type="term" value="F:protein serine/threonine kinase activity"/>
    <property type="evidence" value="ECO:0007669"/>
    <property type="project" value="InterPro"/>
</dbReference>
<feature type="compositionally biased region" description="Polar residues" evidence="8">
    <location>
        <begin position="732"/>
        <end position="746"/>
    </location>
</feature>
<proteinExistence type="inferred from homology"/>
<evidence type="ECO:0000259" key="10">
    <source>
        <dbReference type="PROSITE" id="PS50011"/>
    </source>
</evidence>
<keyword evidence="12" id="KW-1185">Reference proteome</keyword>
<dbReference type="InterPro" id="IPR045269">
    <property type="entry name" value="Atg1-like"/>
</dbReference>
<dbReference type="SUPFAM" id="SSF56112">
    <property type="entry name" value="Protein kinase-like (PK-like)"/>
    <property type="match status" value="1"/>
</dbReference>
<dbReference type="GO" id="GO:0034045">
    <property type="term" value="C:phagophore assembly site membrane"/>
    <property type="evidence" value="ECO:0007669"/>
    <property type="project" value="UniProtKB-SubCell"/>
</dbReference>
<dbReference type="PANTHER" id="PTHR24348:SF70">
    <property type="entry name" value="PROTEIN KINASE DOMAIN CONTAINING PROTEIN"/>
    <property type="match status" value="1"/>
</dbReference>
<evidence type="ECO:0000256" key="6">
    <source>
        <dbReference type="ARBA" id="ARBA00030237"/>
    </source>
</evidence>
<dbReference type="InterPro" id="IPR000719">
    <property type="entry name" value="Prot_kinase_dom"/>
</dbReference>
<keyword evidence="11" id="KW-0418">Kinase</keyword>
<dbReference type="SMART" id="SM00240">
    <property type="entry name" value="FHA"/>
    <property type="match status" value="1"/>
</dbReference>
<feature type="compositionally biased region" description="Basic and acidic residues" evidence="8">
    <location>
        <begin position="608"/>
        <end position="623"/>
    </location>
</feature>
<dbReference type="AlphaFoldDB" id="A0A6A6TSI1"/>
<dbReference type="PROSITE" id="PS00108">
    <property type="entry name" value="PROTEIN_KINASE_ST"/>
    <property type="match status" value="1"/>
</dbReference>
<dbReference type="OrthoDB" id="504170at2759"/>
<dbReference type="PROSITE" id="PS00107">
    <property type="entry name" value="PROTEIN_KINASE_ATP"/>
    <property type="match status" value="1"/>
</dbReference>
<evidence type="ECO:0000256" key="2">
    <source>
        <dbReference type="ARBA" id="ARBA00005575"/>
    </source>
</evidence>
<dbReference type="InterPro" id="IPR008984">
    <property type="entry name" value="SMAD_FHA_dom_sf"/>
</dbReference>
<gene>
    <name evidence="11" type="ORF">K491DRAFT_709682</name>
</gene>
<dbReference type="GO" id="GO:0006914">
    <property type="term" value="P:autophagy"/>
    <property type="evidence" value="ECO:0007669"/>
    <property type="project" value="UniProtKB-KW"/>
</dbReference>
<feature type="domain" description="FHA" evidence="9">
    <location>
        <begin position="116"/>
        <end position="169"/>
    </location>
</feature>
<evidence type="ECO:0000256" key="3">
    <source>
        <dbReference type="ARBA" id="ARBA00022741"/>
    </source>
</evidence>
<feature type="binding site" evidence="7">
    <location>
        <position position="286"/>
    </location>
    <ligand>
        <name>ATP</name>
        <dbReference type="ChEBI" id="CHEBI:30616"/>
    </ligand>
</feature>
<keyword evidence="11" id="KW-0808">Transferase</keyword>
<dbReference type="SUPFAM" id="SSF49879">
    <property type="entry name" value="SMAD/FHA domain"/>
    <property type="match status" value="1"/>
</dbReference>
<dbReference type="Pfam" id="PF00069">
    <property type="entry name" value="Pkinase"/>
    <property type="match status" value="1"/>
</dbReference>
<dbReference type="Pfam" id="PF00498">
    <property type="entry name" value="FHA"/>
    <property type="match status" value="1"/>
</dbReference>
<feature type="region of interest" description="Disordered" evidence="8">
    <location>
        <begin position="606"/>
        <end position="661"/>
    </location>
</feature>
<comment type="similarity">
    <text evidence="2">Belongs to the protein kinase superfamily. CAMK Ser/Thr protein kinase family. CHEK2 subfamily.</text>
</comment>
<feature type="region of interest" description="Disordered" evidence="8">
    <location>
        <begin position="732"/>
        <end position="780"/>
    </location>
</feature>
<organism evidence="11 12">
    <name type="scientific">Lophiostoma macrostomum CBS 122681</name>
    <dbReference type="NCBI Taxonomy" id="1314788"/>
    <lineage>
        <taxon>Eukaryota</taxon>
        <taxon>Fungi</taxon>
        <taxon>Dikarya</taxon>
        <taxon>Ascomycota</taxon>
        <taxon>Pezizomycotina</taxon>
        <taxon>Dothideomycetes</taxon>
        <taxon>Pleosporomycetidae</taxon>
        <taxon>Pleosporales</taxon>
        <taxon>Lophiostomataceae</taxon>
        <taxon>Lophiostoma</taxon>
    </lineage>
</organism>
<comment type="subcellular location">
    <subcellularLocation>
        <location evidence="1">Preautophagosomal structure membrane</location>
        <topology evidence="1">Peripheral membrane protein</topology>
    </subcellularLocation>
</comment>
<keyword evidence="3 7" id="KW-0547">Nucleotide-binding</keyword>
<accession>A0A6A6TSI1</accession>
<evidence type="ECO:0000256" key="5">
    <source>
        <dbReference type="ARBA" id="ARBA00023006"/>
    </source>
</evidence>
<feature type="domain" description="Protein kinase" evidence="10">
    <location>
        <begin position="257"/>
        <end position="535"/>
    </location>
</feature>
<dbReference type="InterPro" id="IPR017441">
    <property type="entry name" value="Protein_kinase_ATP_BS"/>
</dbReference>